<proteinExistence type="predicted"/>
<name>R4JF13_9CAUD</name>
<evidence type="ECO:0000256" key="1">
    <source>
        <dbReference type="SAM" id="MobiDB-lite"/>
    </source>
</evidence>
<accession>R4JF13</accession>
<dbReference type="OrthoDB" id="41430at10239"/>
<sequence length="169" mass="19525">MVNTHEAVFFGKEETLIYNFDSSWMQRRSTYGPTKYLVSLEAHRRYASSKNIVIYDGEVQGGQLKVGDIIVLPHIGPVEILRLAKKVDGTTVYYTDYAKVTAGKDTVESIRETMENAEKFVNKRIESLVEMYEDEIDSLKNTKNKEEEDMEEKRHTSIFGFPKSKKQKE</sequence>
<evidence type="ECO:0000313" key="3">
    <source>
        <dbReference type="Proteomes" id="UP000258501"/>
    </source>
</evidence>
<dbReference type="EMBL" id="KC699836">
    <property type="protein sequence ID" value="AGK86918.1"/>
    <property type="molecule type" value="Genomic_DNA"/>
</dbReference>
<protein>
    <submittedName>
        <fullName evidence="2">Uncharacterized protein</fullName>
    </submittedName>
</protein>
<feature type="compositionally biased region" description="Basic and acidic residues" evidence="1">
    <location>
        <begin position="138"/>
        <end position="155"/>
    </location>
</feature>
<dbReference type="Proteomes" id="UP000258501">
    <property type="component" value="Segment"/>
</dbReference>
<keyword evidence="3" id="KW-1185">Reference proteome</keyword>
<reference evidence="2 3" key="1">
    <citation type="submission" date="2013-02" db="EMBL/GenBank/DDBJ databases">
        <authorList>
            <person name="Lukaszewicz M."/>
            <person name="Biegalska A."/>
            <person name="Krasowska A."/>
        </authorList>
    </citation>
    <scope>NUCLEOTIDE SEQUENCE [LARGE SCALE GENOMIC DNA]</scope>
</reference>
<organism evidence="2 3">
    <name type="scientific">Bacillus phage SIOphi</name>
    <dbReference type="NCBI Taxonomy" id="1285382"/>
    <lineage>
        <taxon>Viruses</taxon>
        <taxon>Duplodnaviria</taxon>
        <taxon>Heunggongvirae</taxon>
        <taxon>Uroviricota</taxon>
        <taxon>Caudoviricetes</taxon>
        <taxon>Herelleviridae</taxon>
        <taxon>Bastillevirinae</taxon>
        <taxon>Siophivirus</taxon>
        <taxon>Siophivirus SIOphi</taxon>
    </lineage>
</organism>
<feature type="region of interest" description="Disordered" evidence="1">
    <location>
        <begin position="138"/>
        <end position="169"/>
    </location>
</feature>
<evidence type="ECO:0000313" key="2">
    <source>
        <dbReference type="EMBL" id="AGK86918.1"/>
    </source>
</evidence>
<gene>
    <name evidence="2" type="ORF">SIOphi_00550</name>
</gene>